<accession>A0A811KP64</accession>
<gene>
    <name evidence="2" type="ORF">BOKJ2_LOCUS7082</name>
</gene>
<protein>
    <recommendedName>
        <fullName evidence="4">Lipase</fullName>
    </recommendedName>
</protein>
<dbReference type="PANTHER" id="PTHR32015">
    <property type="entry name" value="FASTING INDUCED LIPASE"/>
    <property type="match status" value="1"/>
</dbReference>
<dbReference type="InterPro" id="IPR029058">
    <property type="entry name" value="AB_hydrolase_fold"/>
</dbReference>
<dbReference type="OrthoDB" id="5853720at2759"/>
<dbReference type="GO" id="GO:0016298">
    <property type="term" value="F:lipase activity"/>
    <property type="evidence" value="ECO:0007669"/>
    <property type="project" value="TreeGrafter"/>
</dbReference>
<evidence type="ECO:0000313" key="3">
    <source>
        <dbReference type="Proteomes" id="UP000614601"/>
    </source>
</evidence>
<sequence length="234" mass="26213">MLRIILIHLATVWLGFAEFKPHFREFLVEEFGRDVATKLERLDQGYLYRGSFGGKSEKYQPVFNRPIIFVHGVGSNAAFWLTHRQTFIDRGYSSAELYATTYGLLQNNITKTLDCKDVTAIRNFIMAVAKYTNSKVDILAYSMGVAIARKAILGGKCVDTMENLGPPFTANVETFLSVAGMTHGVENCSFLYPACNGLNGIPCVSHFFTDVNTAMFMKYEGTNLYAISNEFDTE</sequence>
<name>A0A811KP64_9BILA</name>
<dbReference type="AlphaFoldDB" id="A0A811KP64"/>
<dbReference type="SUPFAM" id="SSF53474">
    <property type="entry name" value="alpha/beta-Hydrolases"/>
    <property type="match status" value="1"/>
</dbReference>
<proteinExistence type="predicted"/>
<dbReference type="Proteomes" id="UP000783686">
    <property type="component" value="Unassembled WGS sequence"/>
</dbReference>
<keyword evidence="1" id="KW-0732">Signal</keyword>
<organism evidence="2 3">
    <name type="scientific">Bursaphelenchus okinawaensis</name>
    <dbReference type="NCBI Taxonomy" id="465554"/>
    <lineage>
        <taxon>Eukaryota</taxon>
        <taxon>Metazoa</taxon>
        <taxon>Ecdysozoa</taxon>
        <taxon>Nematoda</taxon>
        <taxon>Chromadorea</taxon>
        <taxon>Rhabditida</taxon>
        <taxon>Tylenchina</taxon>
        <taxon>Tylenchomorpha</taxon>
        <taxon>Aphelenchoidea</taxon>
        <taxon>Aphelenchoididae</taxon>
        <taxon>Bursaphelenchus</taxon>
    </lineage>
</organism>
<feature type="signal peptide" evidence="1">
    <location>
        <begin position="1"/>
        <end position="17"/>
    </location>
</feature>
<keyword evidence="3" id="KW-1185">Reference proteome</keyword>
<dbReference type="Gene3D" id="3.40.50.1820">
    <property type="entry name" value="alpha/beta hydrolase"/>
    <property type="match status" value="1"/>
</dbReference>
<feature type="chain" id="PRO_5035681636" description="Lipase" evidence="1">
    <location>
        <begin position="18"/>
        <end position="234"/>
    </location>
</feature>
<dbReference type="PANTHER" id="PTHR32015:SF1">
    <property type="entry name" value="LIPASE"/>
    <property type="match status" value="1"/>
</dbReference>
<dbReference type="InterPro" id="IPR002918">
    <property type="entry name" value="Lipase_EstA/Esterase_EstB"/>
</dbReference>
<dbReference type="Proteomes" id="UP000614601">
    <property type="component" value="Unassembled WGS sequence"/>
</dbReference>
<evidence type="ECO:0000313" key="2">
    <source>
        <dbReference type="EMBL" id="CAD5217427.1"/>
    </source>
</evidence>
<dbReference type="Pfam" id="PF01674">
    <property type="entry name" value="Lipase_2"/>
    <property type="match status" value="1"/>
</dbReference>
<dbReference type="EMBL" id="CAJFCW020000003">
    <property type="protein sequence ID" value="CAG9107756.1"/>
    <property type="molecule type" value="Genomic_DNA"/>
</dbReference>
<dbReference type="EMBL" id="CAJFDH010000003">
    <property type="protein sequence ID" value="CAD5217427.1"/>
    <property type="molecule type" value="Genomic_DNA"/>
</dbReference>
<comment type="caution">
    <text evidence="2">The sequence shown here is derived from an EMBL/GenBank/DDBJ whole genome shotgun (WGS) entry which is preliminary data.</text>
</comment>
<evidence type="ECO:0008006" key="4">
    <source>
        <dbReference type="Google" id="ProtNLM"/>
    </source>
</evidence>
<dbReference type="GO" id="GO:0016042">
    <property type="term" value="P:lipid catabolic process"/>
    <property type="evidence" value="ECO:0007669"/>
    <property type="project" value="InterPro"/>
</dbReference>
<reference evidence="2" key="1">
    <citation type="submission" date="2020-09" db="EMBL/GenBank/DDBJ databases">
        <authorList>
            <person name="Kikuchi T."/>
        </authorList>
    </citation>
    <scope>NUCLEOTIDE SEQUENCE</scope>
    <source>
        <strain evidence="2">SH1</strain>
    </source>
</reference>
<evidence type="ECO:0000256" key="1">
    <source>
        <dbReference type="SAM" id="SignalP"/>
    </source>
</evidence>